<evidence type="ECO:0000313" key="2">
    <source>
        <dbReference type="EMBL" id="VAX25714.1"/>
    </source>
</evidence>
<reference evidence="2" key="1">
    <citation type="submission" date="2018-06" db="EMBL/GenBank/DDBJ databases">
        <authorList>
            <person name="Zhirakovskaya E."/>
        </authorList>
    </citation>
    <scope>NUCLEOTIDE SEQUENCE</scope>
</reference>
<protein>
    <submittedName>
        <fullName evidence="2">Uncharacterized protein</fullName>
    </submittedName>
</protein>
<gene>
    <name evidence="2" type="ORF">MNBD_IGNAVI01-1317</name>
</gene>
<keyword evidence="1" id="KW-0472">Membrane</keyword>
<feature type="transmembrane region" description="Helical" evidence="1">
    <location>
        <begin position="77"/>
        <end position="97"/>
    </location>
</feature>
<feature type="transmembrane region" description="Helical" evidence="1">
    <location>
        <begin position="12"/>
        <end position="34"/>
    </location>
</feature>
<proteinExistence type="predicted"/>
<keyword evidence="1" id="KW-0812">Transmembrane</keyword>
<accession>A0A3B1CP57</accession>
<keyword evidence="1" id="KW-1133">Transmembrane helix</keyword>
<name>A0A3B1CP57_9ZZZZ</name>
<evidence type="ECO:0000256" key="1">
    <source>
        <dbReference type="SAM" id="Phobius"/>
    </source>
</evidence>
<sequence>MNKFLYQLDSDFKAYLVLFLTVLTAGVLVGLIYLNFTTDMTPSGTTERWNGSTSDTEMDFEITENYPKSISEMLATTHTHIISFALIFGIVGFIFNYNSIVKGHWKKFLMLEPIISILVTFSSIWLMRFVHQSFVYLVIISAVLMYSSYFIVVGISLYELLFKRVDSG</sequence>
<feature type="transmembrane region" description="Helical" evidence="1">
    <location>
        <begin position="134"/>
        <end position="158"/>
    </location>
</feature>
<organism evidence="2">
    <name type="scientific">hydrothermal vent metagenome</name>
    <dbReference type="NCBI Taxonomy" id="652676"/>
    <lineage>
        <taxon>unclassified sequences</taxon>
        <taxon>metagenomes</taxon>
        <taxon>ecological metagenomes</taxon>
    </lineage>
</organism>
<dbReference type="EMBL" id="UOGD01000307">
    <property type="protein sequence ID" value="VAX25714.1"/>
    <property type="molecule type" value="Genomic_DNA"/>
</dbReference>
<feature type="transmembrane region" description="Helical" evidence="1">
    <location>
        <begin position="109"/>
        <end position="128"/>
    </location>
</feature>
<dbReference type="AlphaFoldDB" id="A0A3B1CP57"/>